<gene>
    <name evidence="1" type="ORF">DVH24_033551</name>
</gene>
<comment type="caution">
    <text evidence="1">The sequence shown here is derived from an EMBL/GenBank/DDBJ whole genome shotgun (WGS) entry which is preliminary data.</text>
</comment>
<proteinExistence type="predicted"/>
<evidence type="ECO:0000313" key="1">
    <source>
        <dbReference type="EMBL" id="RXH92655.1"/>
    </source>
</evidence>
<dbReference type="AlphaFoldDB" id="A0A498JCT8"/>
<reference evidence="1 2" key="1">
    <citation type="submission" date="2018-10" db="EMBL/GenBank/DDBJ databases">
        <title>A high-quality apple genome assembly.</title>
        <authorList>
            <person name="Hu J."/>
        </authorList>
    </citation>
    <scope>NUCLEOTIDE SEQUENCE [LARGE SCALE GENOMIC DNA]</scope>
    <source>
        <strain evidence="2">cv. HFTH1</strain>
        <tissue evidence="1">Young leaf</tissue>
    </source>
</reference>
<evidence type="ECO:0000313" key="2">
    <source>
        <dbReference type="Proteomes" id="UP000290289"/>
    </source>
</evidence>
<keyword evidence="2" id="KW-1185">Reference proteome</keyword>
<organism evidence="1 2">
    <name type="scientific">Malus domestica</name>
    <name type="common">Apple</name>
    <name type="synonym">Pyrus malus</name>
    <dbReference type="NCBI Taxonomy" id="3750"/>
    <lineage>
        <taxon>Eukaryota</taxon>
        <taxon>Viridiplantae</taxon>
        <taxon>Streptophyta</taxon>
        <taxon>Embryophyta</taxon>
        <taxon>Tracheophyta</taxon>
        <taxon>Spermatophyta</taxon>
        <taxon>Magnoliopsida</taxon>
        <taxon>eudicotyledons</taxon>
        <taxon>Gunneridae</taxon>
        <taxon>Pentapetalae</taxon>
        <taxon>rosids</taxon>
        <taxon>fabids</taxon>
        <taxon>Rosales</taxon>
        <taxon>Rosaceae</taxon>
        <taxon>Amygdaloideae</taxon>
        <taxon>Maleae</taxon>
        <taxon>Malus</taxon>
    </lineage>
</organism>
<dbReference type="EMBL" id="RDQH01000334">
    <property type="protein sequence ID" value="RXH92655.1"/>
    <property type="molecule type" value="Genomic_DNA"/>
</dbReference>
<name>A0A498JCT8_MALDO</name>
<sequence length="23" mass="2548">MFSASLLKKPRLSITTKQSLGKL</sequence>
<dbReference type="Proteomes" id="UP000290289">
    <property type="component" value="Chromosome 8"/>
</dbReference>
<protein>
    <submittedName>
        <fullName evidence="1">Uncharacterized protein</fullName>
    </submittedName>
</protein>
<accession>A0A498JCT8</accession>